<name>A0A9E6UJW1_9HYPH</name>
<evidence type="ECO:0000313" key="3">
    <source>
        <dbReference type="EMBL" id="QZN98546.1"/>
    </source>
</evidence>
<accession>A0A9E6UJW1</accession>
<dbReference type="EMBL" id="CP081869">
    <property type="protein sequence ID" value="QZN98546.1"/>
    <property type="molecule type" value="Genomic_DNA"/>
</dbReference>
<organism evidence="3 4">
    <name type="scientific">Chenggangzhangella methanolivorans</name>
    <dbReference type="NCBI Taxonomy" id="1437009"/>
    <lineage>
        <taxon>Bacteria</taxon>
        <taxon>Pseudomonadati</taxon>
        <taxon>Pseudomonadota</taxon>
        <taxon>Alphaproteobacteria</taxon>
        <taxon>Hyphomicrobiales</taxon>
        <taxon>Methylopilaceae</taxon>
        <taxon>Chenggangzhangella</taxon>
    </lineage>
</organism>
<dbReference type="Pfam" id="PF20155">
    <property type="entry name" value="TMP_3"/>
    <property type="match status" value="1"/>
</dbReference>
<proteinExistence type="predicted"/>
<evidence type="ECO:0000256" key="1">
    <source>
        <dbReference type="SAM" id="MobiDB-lite"/>
    </source>
</evidence>
<dbReference type="InterPro" id="IPR013491">
    <property type="entry name" value="Tape_meas_N"/>
</dbReference>
<feature type="region of interest" description="Disordered" evidence="1">
    <location>
        <begin position="376"/>
        <end position="412"/>
    </location>
</feature>
<reference evidence="3" key="1">
    <citation type="submission" date="2021-08" db="EMBL/GenBank/DDBJ databases">
        <authorList>
            <person name="Zhang H."/>
            <person name="Xu M."/>
            <person name="Yu Z."/>
            <person name="Yang L."/>
            <person name="Cai Y."/>
        </authorList>
    </citation>
    <scope>NUCLEOTIDE SEQUENCE</scope>
    <source>
        <strain evidence="3">CHL1</strain>
    </source>
</reference>
<protein>
    <submittedName>
        <fullName evidence="3">Tape measure protein</fullName>
    </submittedName>
</protein>
<dbReference type="SUPFAM" id="SSF58104">
    <property type="entry name" value="Methyl-accepting chemotaxis protein (MCP) signaling domain"/>
    <property type="match status" value="1"/>
</dbReference>
<dbReference type="KEGG" id="cmet:K6K41_16040"/>
<dbReference type="NCBIfam" id="TIGR02675">
    <property type="entry name" value="tape_meas_nterm"/>
    <property type="match status" value="1"/>
</dbReference>
<dbReference type="AlphaFoldDB" id="A0A9E6UJW1"/>
<keyword evidence="4" id="KW-1185">Reference proteome</keyword>
<dbReference type="RefSeq" id="WP_261401478.1">
    <property type="nucleotide sequence ID" value="NZ_CP081869.1"/>
</dbReference>
<sequence>MTSAGTALAAGGFGLAAMQVVNLSDKYRGLQNSLKVAGLAGAELTAVYKTLTAQAERNFAPVEAMVGLFSSTSQAAKDLGASTQDILKFTNVVAQAMRIAGTSPEAASGALLQLGQMLGSSRVQAEEFNSVAEGIRPLMQAAADGIDEAGGSISKLKQLVAAGQVSNKAFFEGAQVGAQAFETKLASSTTTVGGSLTNVRTALTNLVGAIDNASGFSDDLVAGFENLTSAIKATENLIGKFSTEFAAAGRFLDGVKAKVDYLADAIGRLTGLKIIGETLSSLAGLSDGNEMAGLKAQASVEALERGIASLTARKAELNKVMGDNPNFATTLTAMGQEIDRATAKLDTMRRAAAGAGLGGTAQAIMDATPVADLPGFSMPAGRAGRSGSVSPTTRSTAAWTRPPNASRTASRN</sequence>
<gene>
    <name evidence="3" type="ORF">K6K41_16040</name>
</gene>
<evidence type="ECO:0000313" key="4">
    <source>
        <dbReference type="Proteomes" id="UP000825701"/>
    </source>
</evidence>
<dbReference type="Proteomes" id="UP000825701">
    <property type="component" value="Chromosome"/>
</dbReference>
<feature type="compositionally biased region" description="Polar residues" evidence="1">
    <location>
        <begin position="387"/>
        <end position="412"/>
    </location>
</feature>
<feature type="domain" description="Tape measure protein N-terminal" evidence="2">
    <location>
        <begin position="19"/>
        <end position="212"/>
    </location>
</feature>
<evidence type="ECO:0000259" key="2">
    <source>
        <dbReference type="Pfam" id="PF20155"/>
    </source>
</evidence>